<evidence type="ECO:0000256" key="1">
    <source>
        <dbReference type="SAM" id="MobiDB-lite"/>
    </source>
</evidence>
<dbReference type="OrthoDB" id="1858069at2759"/>
<dbReference type="Proteomes" id="UP000193689">
    <property type="component" value="Unassembled WGS sequence"/>
</dbReference>
<gene>
    <name evidence="2" type="ORF">BCR38DRAFT_436210</name>
</gene>
<dbReference type="STRING" id="1141098.A0A1Y2DVJ0"/>
<dbReference type="InParanoid" id="A0A1Y2DVJ0"/>
<keyword evidence="3" id="KW-1185">Reference proteome</keyword>
<accession>A0A1Y2DVJ0</accession>
<proteinExistence type="predicted"/>
<dbReference type="RefSeq" id="XP_040714866.1">
    <property type="nucleotide sequence ID" value="XM_040860438.1"/>
</dbReference>
<dbReference type="AlphaFoldDB" id="A0A1Y2DVJ0"/>
<reference evidence="2 3" key="1">
    <citation type="submission" date="2016-07" db="EMBL/GenBank/DDBJ databases">
        <title>Pervasive Adenine N6-methylation of Active Genes in Fungi.</title>
        <authorList>
            <consortium name="DOE Joint Genome Institute"/>
            <person name="Mondo S.J."/>
            <person name="Dannebaum R.O."/>
            <person name="Kuo R.C."/>
            <person name="Labutti K."/>
            <person name="Haridas S."/>
            <person name="Kuo A."/>
            <person name="Salamov A."/>
            <person name="Ahrendt S.R."/>
            <person name="Lipzen A."/>
            <person name="Sullivan W."/>
            <person name="Andreopoulos W.B."/>
            <person name="Clum A."/>
            <person name="Lindquist E."/>
            <person name="Daum C."/>
            <person name="Ramamoorthy G.K."/>
            <person name="Gryganskyi A."/>
            <person name="Culley D."/>
            <person name="Magnuson J.K."/>
            <person name="James T.Y."/>
            <person name="O'Malley M.A."/>
            <person name="Stajich J.E."/>
            <person name="Spatafora J.W."/>
            <person name="Visel A."/>
            <person name="Grigoriev I.V."/>
        </authorList>
    </citation>
    <scope>NUCLEOTIDE SEQUENCE [LARGE SCALE GENOMIC DNA]</scope>
    <source>
        <strain evidence="2 3">CBS 129021</strain>
    </source>
</reference>
<evidence type="ECO:0000313" key="3">
    <source>
        <dbReference type="Proteomes" id="UP000193689"/>
    </source>
</evidence>
<evidence type="ECO:0000313" key="2">
    <source>
        <dbReference type="EMBL" id="ORY63209.1"/>
    </source>
</evidence>
<feature type="region of interest" description="Disordered" evidence="1">
    <location>
        <begin position="113"/>
        <end position="155"/>
    </location>
</feature>
<sequence length="155" mass="17338">MGRTPASGAMPETTVCITEWASENSQQVRIHSLELIPSRLELNKKINDILCGSEHCTFETCDIRNAPKDLRDHDFVYLNAAIGSTMLEKENILIDIIEHEAGSLCSHAQHGFPEDNGISSVSDPNTPHHQAVKAGSDVPPRRRGRKERQHEFHHL</sequence>
<comment type="caution">
    <text evidence="2">The sequence shown here is derived from an EMBL/GenBank/DDBJ whole genome shotgun (WGS) entry which is preliminary data.</text>
</comment>
<name>A0A1Y2DVJ0_9PEZI</name>
<organism evidence="2 3">
    <name type="scientific">Pseudomassariella vexata</name>
    <dbReference type="NCBI Taxonomy" id="1141098"/>
    <lineage>
        <taxon>Eukaryota</taxon>
        <taxon>Fungi</taxon>
        <taxon>Dikarya</taxon>
        <taxon>Ascomycota</taxon>
        <taxon>Pezizomycotina</taxon>
        <taxon>Sordariomycetes</taxon>
        <taxon>Xylariomycetidae</taxon>
        <taxon>Amphisphaeriales</taxon>
        <taxon>Pseudomassariaceae</taxon>
        <taxon>Pseudomassariella</taxon>
    </lineage>
</organism>
<protein>
    <submittedName>
        <fullName evidence="2">Uncharacterized protein</fullName>
    </submittedName>
</protein>
<dbReference type="GeneID" id="63776650"/>
<feature type="compositionally biased region" description="Polar residues" evidence="1">
    <location>
        <begin position="117"/>
        <end position="128"/>
    </location>
</feature>
<dbReference type="EMBL" id="MCFJ01000008">
    <property type="protein sequence ID" value="ORY63209.1"/>
    <property type="molecule type" value="Genomic_DNA"/>
</dbReference>